<evidence type="ECO:0000256" key="1">
    <source>
        <dbReference type="ARBA" id="ARBA00022679"/>
    </source>
</evidence>
<gene>
    <name evidence="2" type="ORF">VTL71DRAFT_12975</name>
</gene>
<dbReference type="Proteomes" id="UP001595075">
    <property type="component" value="Unassembled WGS sequence"/>
</dbReference>
<dbReference type="PANTHER" id="PTHR31642:SF310">
    <property type="entry name" value="FATTY ALCOHOL:CAFFEOYL-COA ACYLTRANSFERASE"/>
    <property type="match status" value="1"/>
</dbReference>
<evidence type="ECO:0000313" key="2">
    <source>
        <dbReference type="EMBL" id="KAL2071740.1"/>
    </source>
</evidence>
<comment type="caution">
    <text evidence="2">The sequence shown here is derived from an EMBL/GenBank/DDBJ whole genome shotgun (WGS) entry which is preliminary data.</text>
</comment>
<dbReference type="PANTHER" id="PTHR31642">
    <property type="entry name" value="TRICHOTHECENE 3-O-ACETYLTRANSFERASE"/>
    <property type="match status" value="1"/>
</dbReference>
<dbReference type="InterPro" id="IPR023213">
    <property type="entry name" value="CAT-like_dom_sf"/>
</dbReference>
<proteinExistence type="predicted"/>
<keyword evidence="3" id="KW-1185">Reference proteome</keyword>
<name>A0ABR4CPH5_9HELO</name>
<dbReference type="EMBL" id="JAZHXI010000005">
    <property type="protein sequence ID" value="KAL2071740.1"/>
    <property type="molecule type" value="Genomic_DNA"/>
</dbReference>
<organism evidence="2 3">
    <name type="scientific">Oculimacula yallundae</name>
    <dbReference type="NCBI Taxonomy" id="86028"/>
    <lineage>
        <taxon>Eukaryota</taxon>
        <taxon>Fungi</taxon>
        <taxon>Dikarya</taxon>
        <taxon>Ascomycota</taxon>
        <taxon>Pezizomycotina</taxon>
        <taxon>Leotiomycetes</taxon>
        <taxon>Helotiales</taxon>
        <taxon>Ploettnerulaceae</taxon>
        <taxon>Oculimacula</taxon>
    </lineage>
</organism>
<evidence type="ECO:0000313" key="3">
    <source>
        <dbReference type="Proteomes" id="UP001595075"/>
    </source>
</evidence>
<sequence>MPPALDVRTESTTTIFPSTPLNKPITTSLSILDNNCANFTRCAAIWYFPPSSLPTTDLSTSLSYTLNSYRPWCGRLSYTLTPDITSYGPQKTRYQRIHVTYNTSKDIGIPLTVAKSPHSLSFFLPSISTRRTTQKAWSPSLEFQSSLLPKTALSLSRSSTASSPNVVIQLTYFSCGSFAVGISITHCLADAISLSRFANDWAATNRCLISSSPLPQLAPLFEPERLDACAAGNLNGVPDEQIQKKARGLPMHRYDWYTPVEGQPWPNPKPDDLDASVAKLNEGLKRGEDVEKNILSASTPIPWHQWDTQAPVSHRLLHFSKQEMLSIYEHANTTSSSAPGGGGHGRISKHDALLAHLWSLVIKSRNLPEGTTSYLDLTFGIRARLNPPLPDTVLGSPIMHVAIPFTSSSTSASSEVNLLAGKIRSHLTQFGSEEISWLLHDRAAEVAPQRLWGACLGREHVLLTTWVRSGVYDVAFVEKCEPLWVEAVMPPLDGLVEILEAPGGKKNEDGGRWIDDGVDVSIFLEAEAMETLLAQERLWGGA</sequence>
<reference evidence="2 3" key="1">
    <citation type="journal article" date="2024" name="Commun. Biol.">
        <title>Comparative genomic analysis of thermophilic fungi reveals convergent evolutionary adaptations and gene losses.</title>
        <authorList>
            <person name="Steindorff A.S."/>
            <person name="Aguilar-Pontes M.V."/>
            <person name="Robinson A.J."/>
            <person name="Andreopoulos B."/>
            <person name="LaButti K."/>
            <person name="Kuo A."/>
            <person name="Mondo S."/>
            <person name="Riley R."/>
            <person name="Otillar R."/>
            <person name="Haridas S."/>
            <person name="Lipzen A."/>
            <person name="Grimwood J."/>
            <person name="Schmutz J."/>
            <person name="Clum A."/>
            <person name="Reid I.D."/>
            <person name="Moisan M.C."/>
            <person name="Butler G."/>
            <person name="Nguyen T.T.M."/>
            <person name="Dewar K."/>
            <person name="Conant G."/>
            <person name="Drula E."/>
            <person name="Henrissat B."/>
            <person name="Hansel C."/>
            <person name="Singer S."/>
            <person name="Hutchinson M.I."/>
            <person name="de Vries R.P."/>
            <person name="Natvig D.O."/>
            <person name="Powell A.J."/>
            <person name="Tsang A."/>
            <person name="Grigoriev I.V."/>
        </authorList>
    </citation>
    <scope>NUCLEOTIDE SEQUENCE [LARGE SCALE GENOMIC DNA]</scope>
    <source>
        <strain evidence="2 3">CBS 494.80</strain>
    </source>
</reference>
<dbReference type="InterPro" id="IPR050317">
    <property type="entry name" value="Plant_Fungal_Acyltransferase"/>
</dbReference>
<dbReference type="Pfam" id="PF02458">
    <property type="entry name" value="Transferase"/>
    <property type="match status" value="3"/>
</dbReference>
<protein>
    <recommendedName>
        <fullName evidence="4">Transferase</fullName>
    </recommendedName>
</protein>
<accession>A0ABR4CPH5</accession>
<evidence type="ECO:0008006" key="4">
    <source>
        <dbReference type="Google" id="ProtNLM"/>
    </source>
</evidence>
<keyword evidence="1" id="KW-0808">Transferase</keyword>
<dbReference type="Gene3D" id="3.30.559.10">
    <property type="entry name" value="Chloramphenicol acetyltransferase-like domain"/>
    <property type="match status" value="2"/>
</dbReference>